<dbReference type="Gene3D" id="3.10.129.10">
    <property type="entry name" value="Hotdog Thioesterase"/>
    <property type="match status" value="1"/>
</dbReference>
<dbReference type="InterPro" id="IPR029069">
    <property type="entry name" value="HotDog_dom_sf"/>
</dbReference>
<comment type="caution">
    <text evidence="1">The sequence shown here is derived from an EMBL/GenBank/DDBJ whole genome shotgun (WGS) entry which is preliminary data.</text>
</comment>
<name>A0A7C6A7U1_DESAE</name>
<dbReference type="Proteomes" id="UP000886400">
    <property type="component" value="Unassembled WGS sequence"/>
</dbReference>
<gene>
    <name evidence="1" type="ORF">ENM99_06300</name>
</gene>
<organism evidence="1">
    <name type="scientific">Desulfurella acetivorans</name>
    <dbReference type="NCBI Taxonomy" id="33002"/>
    <lineage>
        <taxon>Bacteria</taxon>
        <taxon>Pseudomonadati</taxon>
        <taxon>Campylobacterota</taxon>
        <taxon>Desulfurellia</taxon>
        <taxon>Desulfurellales</taxon>
        <taxon>Desulfurellaceae</taxon>
        <taxon>Desulfurella</taxon>
    </lineage>
</organism>
<protein>
    <submittedName>
        <fullName evidence="1">Acyl-CoA thioesterase</fullName>
    </submittedName>
</protein>
<dbReference type="CDD" id="cd00586">
    <property type="entry name" value="4HBT"/>
    <property type="match status" value="1"/>
</dbReference>
<sequence>MIVEIQKRFSDFDMYGHVNSVVYFSYFEYARIRALGEIFENAADTIWFVVAKQSCDYLEPILFKDLVFVEIKIAKIGKSSFDLEYIVKNDHKVFAKGSTTLVAIDKNTKKATPLTQDIQNYLSKVS</sequence>
<dbReference type="GO" id="GO:0047617">
    <property type="term" value="F:fatty acyl-CoA hydrolase activity"/>
    <property type="evidence" value="ECO:0007669"/>
    <property type="project" value="TreeGrafter"/>
</dbReference>
<proteinExistence type="predicted"/>
<evidence type="ECO:0000313" key="1">
    <source>
        <dbReference type="EMBL" id="HHS49425.1"/>
    </source>
</evidence>
<dbReference type="SUPFAM" id="SSF54637">
    <property type="entry name" value="Thioesterase/thiol ester dehydrase-isomerase"/>
    <property type="match status" value="1"/>
</dbReference>
<dbReference type="EMBL" id="DRZX01000297">
    <property type="protein sequence ID" value="HHS49425.1"/>
    <property type="molecule type" value="Genomic_DNA"/>
</dbReference>
<dbReference type="PANTHER" id="PTHR31793">
    <property type="entry name" value="4-HYDROXYBENZOYL-COA THIOESTERASE FAMILY MEMBER"/>
    <property type="match status" value="1"/>
</dbReference>
<accession>A0A7C6A7U1</accession>
<dbReference type="InterPro" id="IPR050563">
    <property type="entry name" value="4-hydroxybenzoyl-CoA_TE"/>
</dbReference>
<dbReference type="Pfam" id="PF13279">
    <property type="entry name" value="4HBT_2"/>
    <property type="match status" value="1"/>
</dbReference>
<dbReference type="PANTHER" id="PTHR31793:SF24">
    <property type="entry name" value="LONG-CHAIN ACYL-COA THIOESTERASE FADM"/>
    <property type="match status" value="1"/>
</dbReference>
<dbReference type="AlphaFoldDB" id="A0A7C6A7U1"/>
<reference evidence="1" key="1">
    <citation type="journal article" date="2020" name="mSystems">
        <title>Genome- and Community-Level Interaction Insights into Carbon Utilization and Element Cycling Functions of Hydrothermarchaeota in Hydrothermal Sediment.</title>
        <authorList>
            <person name="Zhou Z."/>
            <person name="Liu Y."/>
            <person name="Xu W."/>
            <person name="Pan J."/>
            <person name="Luo Z.H."/>
            <person name="Li M."/>
        </authorList>
    </citation>
    <scope>NUCLEOTIDE SEQUENCE [LARGE SCALE GENOMIC DNA]</scope>
    <source>
        <strain evidence="1">SpSt-1135</strain>
    </source>
</reference>